<dbReference type="InterPro" id="IPR024079">
    <property type="entry name" value="MetalloPept_cat_dom_sf"/>
</dbReference>
<sequence length="295" mass="32958">MLGLTLLGLLSVITNAKPTTPRGYGCLVSDEGLDDRVAPHSRSTHPNRRNDLPDSFTVDVNFHIASTEEDENLITEEIVDAQWKVLYESFAKYGINLVLNSTERVVDNLAGQSFLVYEGPDKGWVNYEEEEREYFKSTRKGGYDALNIYFFSKYSPGATGYCNWPTVLTEGDDLTLGLDSCQLSAMTMPGFTVEQGAFEDWNMGHLAVHEAGHWFGLNHTFSGGCSEPGDFVGDTPAQRTQIFGCPVGSDSCPDRPGLDPIHNFMGYTNDNCTNEFTAGQKDRMFEVFFNYRRKL</sequence>
<evidence type="ECO:0000313" key="12">
    <source>
        <dbReference type="EMBL" id="RSL92610.1"/>
    </source>
</evidence>
<dbReference type="Pfam" id="PF05572">
    <property type="entry name" value="Peptidase_M43"/>
    <property type="match status" value="1"/>
</dbReference>
<keyword evidence="5 10" id="KW-0732">Signal</keyword>
<dbReference type="SUPFAM" id="SSF55486">
    <property type="entry name" value="Metalloproteases ('zincins'), catalytic domain"/>
    <property type="match status" value="1"/>
</dbReference>
<dbReference type="GO" id="GO:0006508">
    <property type="term" value="P:proteolysis"/>
    <property type="evidence" value="ECO:0007669"/>
    <property type="project" value="UniProtKB-KW"/>
</dbReference>
<dbReference type="Proteomes" id="UP000288429">
    <property type="component" value="Unassembled WGS sequence"/>
</dbReference>
<dbReference type="Gene3D" id="3.40.390.10">
    <property type="entry name" value="Collagenase (Catalytic Domain)"/>
    <property type="match status" value="1"/>
</dbReference>
<evidence type="ECO:0000256" key="9">
    <source>
        <dbReference type="ARBA" id="ARBA00023157"/>
    </source>
</evidence>
<evidence type="ECO:0000256" key="5">
    <source>
        <dbReference type="ARBA" id="ARBA00022729"/>
    </source>
</evidence>
<protein>
    <recommendedName>
        <fullName evidence="11">Peptidase M43 pregnancy-associated plasma-A domain-containing protein</fullName>
    </recommendedName>
</protein>
<dbReference type="InterPro" id="IPR008754">
    <property type="entry name" value="Peptidase_M43"/>
</dbReference>
<proteinExistence type="inferred from homology"/>
<evidence type="ECO:0000256" key="3">
    <source>
        <dbReference type="ARBA" id="ARBA00022670"/>
    </source>
</evidence>
<dbReference type="PANTHER" id="PTHR47466:SF1">
    <property type="entry name" value="METALLOPROTEASE MEP1 (AFU_ORTHOLOGUE AFUA_1G07730)-RELATED"/>
    <property type="match status" value="1"/>
</dbReference>
<feature type="domain" description="Peptidase M43 pregnancy-associated plasma-A" evidence="11">
    <location>
        <begin position="207"/>
        <end position="287"/>
    </location>
</feature>
<evidence type="ECO:0000259" key="11">
    <source>
        <dbReference type="Pfam" id="PF05572"/>
    </source>
</evidence>
<keyword evidence="3" id="KW-0645">Protease</keyword>
<comment type="caution">
    <text evidence="12">The sequence shown here is derived from an EMBL/GenBank/DDBJ whole genome shotgun (WGS) entry which is preliminary data.</text>
</comment>
<keyword evidence="8" id="KW-0482">Metalloprotease</keyword>
<keyword evidence="7" id="KW-0862">Zinc</keyword>
<dbReference type="GO" id="GO:0046872">
    <property type="term" value="F:metal ion binding"/>
    <property type="evidence" value="ECO:0007669"/>
    <property type="project" value="UniProtKB-KW"/>
</dbReference>
<evidence type="ECO:0000256" key="8">
    <source>
        <dbReference type="ARBA" id="ARBA00023049"/>
    </source>
</evidence>
<keyword evidence="6" id="KW-0378">Hydrolase</keyword>
<evidence type="ECO:0000256" key="10">
    <source>
        <dbReference type="SAM" id="SignalP"/>
    </source>
</evidence>
<keyword evidence="4" id="KW-0479">Metal-binding</keyword>
<dbReference type="CDD" id="cd04275">
    <property type="entry name" value="ZnMc_pappalysin_like"/>
    <property type="match status" value="1"/>
</dbReference>
<evidence type="ECO:0000256" key="2">
    <source>
        <dbReference type="ARBA" id="ARBA00008721"/>
    </source>
</evidence>
<keyword evidence="13" id="KW-1185">Reference proteome</keyword>
<accession>A0A428SSE3</accession>
<reference evidence="12 13" key="1">
    <citation type="submission" date="2017-06" db="EMBL/GenBank/DDBJ databases">
        <title>Cmopartive genomic analysis of Ambrosia Fusariam Clade fungi.</title>
        <authorList>
            <person name="Stajich J.E."/>
            <person name="Carrillo J."/>
            <person name="Kijimoto T."/>
            <person name="Eskalen A."/>
            <person name="O'Donnell K."/>
            <person name="Kasson M."/>
        </authorList>
    </citation>
    <scope>NUCLEOTIDE SEQUENCE [LARGE SCALE GENOMIC DNA]</scope>
    <source>
        <strain evidence="12 13">NRRL 20438</strain>
    </source>
</reference>
<evidence type="ECO:0000256" key="7">
    <source>
        <dbReference type="ARBA" id="ARBA00022833"/>
    </source>
</evidence>
<comment type="similarity">
    <text evidence="2">Belongs to the peptidase M43B family.</text>
</comment>
<feature type="signal peptide" evidence="10">
    <location>
        <begin position="1"/>
        <end position="16"/>
    </location>
</feature>
<dbReference type="PANTHER" id="PTHR47466">
    <property type="match status" value="1"/>
</dbReference>
<gene>
    <name evidence="12" type="ORF">CDV31_015079</name>
</gene>
<evidence type="ECO:0000313" key="13">
    <source>
        <dbReference type="Proteomes" id="UP000288429"/>
    </source>
</evidence>
<dbReference type="EMBL" id="NIZV01000375">
    <property type="protein sequence ID" value="RSL92610.1"/>
    <property type="molecule type" value="Genomic_DNA"/>
</dbReference>
<organism evidence="12 13">
    <name type="scientific">Fusarium ambrosium</name>
    <dbReference type="NCBI Taxonomy" id="131363"/>
    <lineage>
        <taxon>Eukaryota</taxon>
        <taxon>Fungi</taxon>
        <taxon>Dikarya</taxon>
        <taxon>Ascomycota</taxon>
        <taxon>Pezizomycotina</taxon>
        <taxon>Sordariomycetes</taxon>
        <taxon>Hypocreomycetidae</taxon>
        <taxon>Hypocreales</taxon>
        <taxon>Nectriaceae</taxon>
        <taxon>Fusarium</taxon>
        <taxon>Fusarium solani species complex</taxon>
    </lineage>
</organism>
<feature type="chain" id="PRO_5019296915" description="Peptidase M43 pregnancy-associated plasma-A domain-containing protein" evidence="10">
    <location>
        <begin position="17"/>
        <end position="295"/>
    </location>
</feature>
<dbReference type="GO" id="GO:0008237">
    <property type="term" value="F:metallopeptidase activity"/>
    <property type="evidence" value="ECO:0007669"/>
    <property type="project" value="UniProtKB-KW"/>
</dbReference>
<evidence type="ECO:0000256" key="4">
    <source>
        <dbReference type="ARBA" id="ARBA00022723"/>
    </source>
</evidence>
<keyword evidence="9" id="KW-1015">Disulfide bond</keyword>
<evidence type="ECO:0000256" key="6">
    <source>
        <dbReference type="ARBA" id="ARBA00022801"/>
    </source>
</evidence>
<evidence type="ECO:0000256" key="1">
    <source>
        <dbReference type="ARBA" id="ARBA00003174"/>
    </source>
</evidence>
<name>A0A428SSE3_9HYPO</name>
<dbReference type="AlphaFoldDB" id="A0A428SSE3"/>
<comment type="function">
    <text evidence="1">Secreted metalloproteinase that allows assimilation of proteinaceous substrates.</text>
</comment>